<dbReference type="AlphaFoldDB" id="A0A1F8F6P4"/>
<comment type="caution">
    <text evidence="1">The sequence shown here is derived from an EMBL/GenBank/DDBJ whole genome shotgun (WGS) entry which is preliminary data.</text>
</comment>
<reference evidence="1 2" key="1">
    <citation type="journal article" date="2016" name="Nat. Commun.">
        <title>Thousands of microbial genomes shed light on interconnected biogeochemical processes in an aquifer system.</title>
        <authorList>
            <person name="Anantharaman K."/>
            <person name="Brown C.T."/>
            <person name="Hug L.A."/>
            <person name="Sharon I."/>
            <person name="Castelle C.J."/>
            <person name="Probst A.J."/>
            <person name="Thomas B.C."/>
            <person name="Singh A."/>
            <person name="Wilkins M.J."/>
            <person name="Karaoz U."/>
            <person name="Brodie E.L."/>
            <person name="Williams K.H."/>
            <person name="Hubbard S.S."/>
            <person name="Banfield J.F."/>
        </authorList>
    </citation>
    <scope>NUCLEOTIDE SEQUENCE [LARGE SCALE GENOMIC DNA]</scope>
</reference>
<dbReference type="Proteomes" id="UP000177167">
    <property type="component" value="Unassembled WGS sequence"/>
</dbReference>
<name>A0A1F8F6P4_9BACT</name>
<evidence type="ECO:0000313" key="2">
    <source>
        <dbReference type="Proteomes" id="UP000177167"/>
    </source>
</evidence>
<dbReference type="EMBL" id="MGJP01000052">
    <property type="protein sequence ID" value="OGN08813.1"/>
    <property type="molecule type" value="Genomic_DNA"/>
</dbReference>
<gene>
    <name evidence="1" type="ORF">A3J46_06470</name>
</gene>
<accession>A0A1F8F6P4</accession>
<evidence type="ECO:0000313" key="1">
    <source>
        <dbReference type="EMBL" id="OGN08813.1"/>
    </source>
</evidence>
<organism evidence="1 2">
    <name type="scientific">Candidatus Yanofskybacteria bacterium RIFCSPHIGHO2_02_FULL_41_11</name>
    <dbReference type="NCBI Taxonomy" id="1802675"/>
    <lineage>
        <taxon>Bacteria</taxon>
        <taxon>Candidatus Yanofskyibacteriota</taxon>
    </lineage>
</organism>
<sequence>MNEAQQQLADRLGELLAESTLDNEIKSLFLEKIESIPEHLLFRLKDALEMEQAEVENIAFEIEMFLKEQDVNWKNTVEEQKKAANTIADAWVEKLK</sequence>
<proteinExistence type="predicted"/>
<protein>
    <submittedName>
        <fullName evidence="1">Uncharacterized protein</fullName>
    </submittedName>
</protein>